<dbReference type="PANTHER" id="PTHR43690">
    <property type="entry name" value="NARDILYSIN"/>
    <property type="match status" value="1"/>
</dbReference>
<dbReference type="InterPro" id="IPR011765">
    <property type="entry name" value="Pept_M16_N"/>
</dbReference>
<dbReference type="GO" id="GO:0006508">
    <property type="term" value="P:proteolysis"/>
    <property type="evidence" value="ECO:0007669"/>
    <property type="project" value="UniProtKB-KW"/>
</dbReference>
<evidence type="ECO:0000313" key="9">
    <source>
        <dbReference type="Proteomes" id="UP000074382"/>
    </source>
</evidence>
<dbReference type="STRING" id="665004.AC529_01670"/>
<comment type="similarity">
    <text evidence="1">Belongs to the peptidase M16 family.</text>
</comment>
<keyword evidence="2" id="KW-0645">Protease</keyword>
<dbReference type="OrthoDB" id="9811314at2"/>
<sequence length="433" mass="47761">MTSNGVAGQIRQYRLDNGLRLVTAPAATGQVAAVNLWYGVGSRHEVPGRTGFAHLFEHLMFEGSGNAPKGEHFKVIEALGGELNASTSSDRTNYYETVPEHALDLALWLEADRLATLREGVTQEVLDNQRDVVKNERRQRYDNQPYGTAFERILAHAYPEGHPYHHPTIGSMADLDAADLDYVLSFHKAHYGPDNLVLTVVSSLDSEDVYERVNRYFGGIPPREVVAEAPDASLEGPLGSRNLVVTEQVPAPAVFIVHRIPPYGTREFDIMNLASAVLGQGQGSRLYRRLVVERGLANDDGGASSDLFDFRYTQSLFFISMIARDGVSGTELENAVFEETAGLADGISEEELERARAVLERDHFQTISTPAGLANALSGYTQLFDDPELVYTWPERWASVTADEVADYAKRLLTPENRFSLRYEVAPAETAGA</sequence>
<evidence type="ECO:0000259" key="7">
    <source>
        <dbReference type="Pfam" id="PF05193"/>
    </source>
</evidence>
<keyword evidence="5" id="KW-0482">Metalloprotease</keyword>
<feature type="domain" description="Peptidase M16 N-terminal" evidence="6">
    <location>
        <begin position="22"/>
        <end position="159"/>
    </location>
</feature>
<dbReference type="PATRIC" id="fig|665004.4.peg.3688"/>
<reference evidence="9" key="1">
    <citation type="journal article" date="2017" name="Acta Aliment.">
        <title>Plant polysaccharide degrading enzyme system of Thermpbifida cellulosilytica TB100 revealed by de novo genome project data.</title>
        <authorList>
            <person name="Toth A."/>
            <person name="Baka E."/>
            <person name="Luzics S."/>
            <person name="Bata-Vidacs I."/>
            <person name="Nagy I."/>
            <person name="Balint B."/>
            <person name="Herceg R."/>
            <person name="Olasz F."/>
            <person name="Wilk T."/>
            <person name="Nagy T."/>
            <person name="Kriszt B."/>
            <person name="Nagy I."/>
            <person name="Kukolya J."/>
        </authorList>
    </citation>
    <scope>NUCLEOTIDE SEQUENCE [LARGE SCALE GENOMIC DNA]</scope>
    <source>
        <strain evidence="9">TB100</strain>
    </source>
</reference>
<gene>
    <name evidence="8" type="ORF">AC529_01670</name>
</gene>
<dbReference type="Pfam" id="PF00675">
    <property type="entry name" value="Peptidase_M16"/>
    <property type="match status" value="1"/>
</dbReference>
<keyword evidence="4" id="KW-0862">Zinc</keyword>
<evidence type="ECO:0000259" key="6">
    <source>
        <dbReference type="Pfam" id="PF00675"/>
    </source>
</evidence>
<evidence type="ECO:0000256" key="3">
    <source>
        <dbReference type="ARBA" id="ARBA00022801"/>
    </source>
</evidence>
<evidence type="ECO:0000256" key="2">
    <source>
        <dbReference type="ARBA" id="ARBA00022670"/>
    </source>
</evidence>
<accession>A0A147KMG0</accession>
<dbReference type="SUPFAM" id="SSF63411">
    <property type="entry name" value="LuxS/MPP-like metallohydrolase"/>
    <property type="match status" value="2"/>
</dbReference>
<keyword evidence="9" id="KW-1185">Reference proteome</keyword>
<evidence type="ECO:0000256" key="1">
    <source>
        <dbReference type="ARBA" id="ARBA00007261"/>
    </source>
</evidence>
<dbReference type="Pfam" id="PF05193">
    <property type="entry name" value="Peptidase_M16_C"/>
    <property type="match status" value="1"/>
</dbReference>
<dbReference type="Proteomes" id="UP000074382">
    <property type="component" value="Unassembled WGS sequence"/>
</dbReference>
<evidence type="ECO:0000313" key="8">
    <source>
        <dbReference type="EMBL" id="KUP98439.1"/>
    </source>
</evidence>
<keyword evidence="3" id="KW-0378">Hydrolase</keyword>
<organism evidence="8 9">
    <name type="scientific">Thermobifida cellulosilytica TB100</name>
    <dbReference type="NCBI Taxonomy" id="665004"/>
    <lineage>
        <taxon>Bacteria</taxon>
        <taxon>Bacillati</taxon>
        <taxon>Actinomycetota</taxon>
        <taxon>Actinomycetes</taxon>
        <taxon>Streptosporangiales</taxon>
        <taxon>Nocardiopsidaceae</taxon>
        <taxon>Thermobifida</taxon>
    </lineage>
</organism>
<dbReference type="AlphaFoldDB" id="A0A147KMG0"/>
<dbReference type="InterPro" id="IPR050626">
    <property type="entry name" value="Peptidase_M16"/>
</dbReference>
<dbReference type="PANTHER" id="PTHR43690:SF17">
    <property type="entry name" value="PROTEIN YHJJ"/>
    <property type="match status" value="1"/>
</dbReference>
<dbReference type="GO" id="GO:0046872">
    <property type="term" value="F:metal ion binding"/>
    <property type="evidence" value="ECO:0007669"/>
    <property type="project" value="InterPro"/>
</dbReference>
<evidence type="ECO:0000256" key="4">
    <source>
        <dbReference type="ARBA" id="ARBA00022833"/>
    </source>
</evidence>
<proteinExistence type="inferred from homology"/>
<dbReference type="Gene3D" id="3.30.830.10">
    <property type="entry name" value="Metalloenzyme, LuxS/M16 peptidase-like"/>
    <property type="match status" value="2"/>
</dbReference>
<name>A0A147KMG0_THECS</name>
<dbReference type="InterPro" id="IPR011249">
    <property type="entry name" value="Metalloenz_LuxS/M16"/>
</dbReference>
<comment type="caution">
    <text evidence="8">The sequence shown here is derived from an EMBL/GenBank/DDBJ whole genome shotgun (WGS) entry which is preliminary data.</text>
</comment>
<protein>
    <submittedName>
        <fullName evidence="8">Peptidase M16</fullName>
    </submittedName>
</protein>
<dbReference type="GO" id="GO:0008237">
    <property type="term" value="F:metallopeptidase activity"/>
    <property type="evidence" value="ECO:0007669"/>
    <property type="project" value="UniProtKB-KW"/>
</dbReference>
<feature type="domain" description="Peptidase M16 C-terminal" evidence="7">
    <location>
        <begin position="179"/>
        <end position="358"/>
    </location>
</feature>
<dbReference type="EMBL" id="LGEM01000009">
    <property type="protein sequence ID" value="KUP98439.1"/>
    <property type="molecule type" value="Genomic_DNA"/>
</dbReference>
<dbReference type="InterPro" id="IPR007863">
    <property type="entry name" value="Peptidase_M16_C"/>
</dbReference>
<evidence type="ECO:0000256" key="5">
    <source>
        <dbReference type="ARBA" id="ARBA00023049"/>
    </source>
</evidence>